<dbReference type="Gene3D" id="3.40.50.1110">
    <property type="entry name" value="SGNH hydrolase"/>
    <property type="match status" value="1"/>
</dbReference>
<proteinExistence type="predicted"/>
<protein>
    <submittedName>
        <fullName evidence="2">SGNH/GDSL hydrolase family protein</fullName>
    </submittedName>
</protein>
<name>A0ABZ2RNR5_9BACT</name>
<dbReference type="InterPro" id="IPR036514">
    <property type="entry name" value="SGNH_hydro_sf"/>
</dbReference>
<accession>A0ABZ2RNR5</accession>
<gene>
    <name evidence="2" type="ORF">WG616_01505</name>
</gene>
<evidence type="ECO:0000313" key="3">
    <source>
        <dbReference type="Proteomes" id="UP001460679"/>
    </source>
</evidence>
<keyword evidence="2" id="KW-0378">Hydrolase</keyword>
<reference evidence="2" key="1">
    <citation type="submission" date="2024-03" db="EMBL/GenBank/DDBJ databases">
        <title>Complete genome sequence of Mycoplasma gypis type strain B1/T1.</title>
        <authorList>
            <person name="Spergser J."/>
        </authorList>
    </citation>
    <scope>NUCLEOTIDE SEQUENCE [LARGE SCALE GENOMIC DNA]</scope>
    <source>
        <strain evidence="2">B1/T1</strain>
    </source>
</reference>
<dbReference type="Proteomes" id="UP001460679">
    <property type="component" value="Chromosome"/>
</dbReference>
<dbReference type="EMBL" id="CP148066">
    <property type="protein sequence ID" value="WXL28679.1"/>
    <property type="molecule type" value="Genomic_DNA"/>
</dbReference>
<feature type="coiled-coil region" evidence="1">
    <location>
        <begin position="192"/>
        <end position="219"/>
    </location>
</feature>
<sequence>MDFRDFIELKDNNDKIPFTNLIENNLRYLAIGDSISAGFNSKFGFQSCGHFDKESKKVNGLSYPAYLARMVNDLKPNFLESFNNFSFSNITAKQYLELLLQPNYLSESLKNELNLMKSINSNQQNPFQKELSRYFKNFDYENGDFDIIDQRIKQANLITISLGANDFLAYIPLHLLYKYKKTKVLGKKAIVFSEIAENLKQASEKIETYLEQIAKIIRMKNSQTNIVFVGYPISLIHLKNEIDHLLSTKDVCDREMSMILLGYLNSSIKNVANKTNNIYVDSFDLDFWQTHKNFLCENILDIHPTEKGYKHIAQNILLKLALSDSFIYKAYYDNEEKILSFLPKFKYYKQDFRSYKQILKLSENDFSVILSILGLSRGDKLFLDDDFEKTVSDILKPNYRISEMIRSMEMQTNFNLSSLLTNFVERKFGNKHYEYKTHKNLIEFLKNQNWSQEIFLCLLENNYFDNLMYNIQNGVIMTQNISVHDLSKAKNESLKIQELIFPIIRNLFKANFILESKEQLQTINYEFLTEILTTPLLEQLVNHKLDPRFEKIRLYLSELDSFKEFADFLFNNLILNLKKYSEINTFDEAWVMWLKQNHYKIIYHFDKIIREVTLKENYEKTIDFIKQTFLLYKKVDFELSEQESKKLEKSINNLLWFIKENKVKLNKLLAALMEDAKTFSPYDYLFANERKRKKVLINNFFAKKLSYYGILKKIIFSVMSINLTIKKAIKNHKGDK</sequence>
<keyword evidence="1" id="KW-0175">Coiled coil</keyword>
<evidence type="ECO:0000256" key="1">
    <source>
        <dbReference type="SAM" id="Coils"/>
    </source>
</evidence>
<evidence type="ECO:0000313" key="2">
    <source>
        <dbReference type="EMBL" id="WXL28679.1"/>
    </source>
</evidence>
<dbReference type="Pfam" id="PF00657">
    <property type="entry name" value="Lipase_GDSL"/>
    <property type="match status" value="1"/>
</dbReference>
<dbReference type="SUPFAM" id="SSF52266">
    <property type="entry name" value="SGNH hydrolase"/>
    <property type="match status" value="1"/>
</dbReference>
<dbReference type="RefSeq" id="WP_205498597.1">
    <property type="nucleotide sequence ID" value="NZ_CP148066.1"/>
</dbReference>
<organism evidence="2 3">
    <name type="scientific">[Mycoplasma] gypis</name>
    <dbReference type="NCBI Taxonomy" id="92404"/>
    <lineage>
        <taxon>Bacteria</taxon>
        <taxon>Bacillati</taxon>
        <taxon>Mycoplasmatota</taxon>
        <taxon>Mycoplasmoidales</taxon>
        <taxon>Metamycoplasmataceae</taxon>
        <taxon>Metamycoplasma</taxon>
    </lineage>
</organism>
<keyword evidence="3" id="KW-1185">Reference proteome</keyword>
<dbReference type="CDD" id="cd00229">
    <property type="entry name" value="SGNH_hydrolase"/>
    <property type="match status" value="1"/>
</dbReference>
<dbReference type="GO" id="GO:0016787">
    <property type="term" value="F:hydrolase activity"/>
    <property type="evidence" value="ECO:0007669"/>
    <property type="project" value="UniProtKB-KW"/>
</dbReference>
<dbReference type="InterPro" id="IPR001087">
    <property type="entry name" value="GDSL"/>
</dbReference>